<sequence length="368" mass="39762">MQRRQMMRWGAALALSPWLLRPAAAASAHAGHDGMAMGQAAPLPAAAALGLARGLPLPDLKRLPLERKDGALRGCLTAAAVSLPLLPGKPATEFWAYNDSVPGPAIELFEGETLGLRFDNRLPQPTTVHWHGLPIPSDQDGNPHDPVPPGQGRDYRFSLPADSAGSYWYHPHPHGHTAEQAYRGLAGVFVVKSRNDPLAHLPERWLVLSDLKLDQDGKIAANSDADRMDGREGQFVLVNGAWQPKLALGRGERQRWRIWNATSARVLKLALPAQEVWLVGTDGGLIEKPRRVEYLLLPPGARAELAVTGRFAAGKPSGLVALPYARGKMMGPEQDQALPLLEIEAGGAWPPRPCRSGCAGSIPCPRLR</sequence>
<evidence type="ECO:0000313" key="7">
    <source>
        <dbReference type="Proteomes" id="UP000275777"/>
    </source>
</evidence>
<dbReference type="GO" id="GO:0016491">
    <property type="term" value="F:oxidoreductase activity"/>
    <property type="evidence" value="ECO:0007669"/>
    <property type="project" value="TreeGrafter"/>
</dbReference>
<accession>A0A3S5DLU6</accession>
<proteinExistence type="predicted"/>
<evidence type="ECO:0000256" key="3">
    <source>
        <dbReference type="SAM" id="SignalP"/>
    </source>
</evidence>
<dbReference type="AlphaFoldDB" id="A0A3S5DLU6"/>
<dbReference type="InterPro" id="IPR045087">
    <property type="entry name" value="Cu-oxidase_fam"/>
</dbReference>
<evidence type="ECO:0000313" key="6">
    <source>
        <dbReference type="EMBL" id="VEB44825.1"/>
    </source>
</evidence>
<feature type="chain" id="PRO_5018725665" evidence="3">
    <location>
        <begin position="31"/>
        <end position="368"/>
    </location>
</feature>
<organism evidence="6 7">
    <name type="scientific">Chromobacterium violaceum</name>
    <dbReference type="NCBI Taxonomy" id="536"/>
    <lineage>
        <taxon>Bacteria</taxon>
        <taxon>Pseudomonadati</taxon>
        <taxon>Pseudomonadota</taxon>
        <taxon>Betaproteobacteria</taxon>
        <taxon>Neisseriales</taxon>
        <taxon>Chromobacteriaceae</taxon>
        <taxon>Chromobacterium</taxon>
    </lineage>
</organism>
<feature type="signal peptide" evidence="3">
    <location>
        <begin position="1"/>
        <end position="30"/>
    </location>
</feature>
<name>A0A3S5DLU6_CHRVL</name>
<evidence type="ECO:0000256" key="1">
    <source>
        <dbReference type="ARBA" id="ARBA00004459"/>
    </source>
</evidence>
<feature type="region of interest" description="Disordered" evidence="2">
    <location>
        <begin position="128"/>
        <end position="152"/>
    </location>
</feature>
<dbReference type="InterPro" id="IPR011707">
    <property type="entry name" value="Cu-oxidase-like_N"/>
</dbReference>
<dbReference type="PANTHER" id="PTHR11709">
    <property type="entry name" value="MULTI-COPPER OXIDASE"/>
    <property type="match status" value="1"/>
</dbReference>
<feature type="domain" description="Plastocyanin-like" evidence="5">
    <location>
        <begin position="88"/>
        <end position="195"/>
    </location>
</feature>
<dbReference type="Pfam" id="PF00394">
    <property type="entry name" value="Cu-oxidase"/>
    <property type="match status" value="1"/>
</dbReference>
<evidence type="ECO:0000256" key="2">
    <source>
        <dbReference type="SAM" id="MobiDB-lite"/>
    </source>
</evidence>
<reference evidence="6 7" key="1">
    <citation type="submission" date="2018-12" db="EMBL/GenBank/DDBJ databases">
        <authorList>
            <consortium name="Pathogen Informatics"/>
        </authorList>
    </citation>
    <scope>NUCLEOTIDE SEQUENCE [LARGE SCALE GENOMIC DNA]</scope>
    <source>
        <strain evidence="6 7">NCTC9695</strain>
    </source>
</reference>
<dbReference type="PANTHER" id="PTHR11709:SF2">
    <property type="entry name" value="MULTICOPPER OXIDASE LPR1"/>
    <property type="match status" value="1"/>
</dbReference>
<dbReference type="CDD" id="cd13881">
    <property type="entry name" value="CuRO_2_McoC_like"/>
    <property type="match status" value="1"/>
</dbReference>
<dbReference type="Proteomes" id="UP000275777">
    <property type="component" value="Chromosome"/>
</dbReference>
<gene>
    <name evidence="6" type="primary">cueO</name>
    <name evidence="6" type="ORF">NCTC9695_05329</name>
</gene>
<dbReference type="GO" id="GO:0005507">
    <property type="term" value="F:copper ion binding"/>
    <property type="evidence" value="ECO:0007669"/>
    <property type="project" value="InterPro"/>
</dbReference>
<protein>
    <submittedName>
        <fullName evidence="6">Copper efflux oxidase</fullName>
    </submittedName>
</protein>
<comment type="subcellular location">
    <subcellularLocation>
        <location evidence="1">Cell outer membrane</location>
        <topology evidence="1">Lipid-anchor</topology>
    </subcellularLocation>
</comment>
<evidence type="ECO:0000259" key="4">
    <source>
        <dbReference type="Pfam" id="PF00394"/>
    </source>
</evidence>
<feature type="domain" description="Plastocyanin-like" evidence="4">
    <location>
        <begin position="224"/>
        <end position="308"/>
    </location>
</feature>
<dbReference type="GO" id="GO:0009279">
    <property type="term" value="C:cell outer membrane"/>
    <property type="evidence" value="ECO:0007669"/>
    <property type="project" value="UniProtKB-SubCell"/>
</dbReference>
<dbReference type="InterPro" id="IPR001117">
    <property type="entry name" value="Cu-oxidase_2nd"/>
</dbReference>
<dbReference type="Gene3D" id="2.60.40.420">
    <property type="entry name" value="Cupredoxins - blue copper proteins"/>
    <property type="match status" value="2"/>
</dbReference>
<dbReference type="EMBL" id="LR134182">
    <property type="protein sequence ID" value="VEB44825.1"/>
    <property type="molecule type" value="Genomic_DNA"/>
</dbReference>
<dbReference type="InterPro" id="IPR008972">
    <property type="entry name" value="Cupredoxin"/>
</dbReference>
<dbReference type="CDD" id="cd13855">
    <property type="entry name" value="CuRO_1_McoC_like"/>
    <property type="match status" value="1"/>
</dbReference>
<dbReference type="GO" id="GO:0030288">
    <property type="term" value="C:outer membrane-bounded periplasmic space"/>
    <property type="evidence" value="ECO:0007669"/>
    <property type="project" value="TreeGrafter"/>
</dbReference>
<evidence type="ECO:0000259" key="5">
    <source>
        <dbReference type="Pfam" id="PF07732"/>
    </source>
</evidence>
<dbReference type="Pfam" id="PF07732">
    <property type="entry name" value="Cu-oxidase_3"/>
    <property type="match status" value="1"/>
</dbReference>
<keyword evidence="3" id="KW-0732">Signal</keyword>
<dbReference type="SUPFAM" id="SSF49503">
    <property type="entry name" value="Cupredoxins"/>
    <property type="match status" value="2"/>
</dbReference>